<keyword evidence="13" id="KW-1185">Reference proteome</keyword>
<dbReference type="GO" id="GO:0005743">
    <property type="term" value="C:mitochondrial inner membrane"/>
    <property type="evidence" value="ECO:0007669"/>
    <property type="project" value="UniProtKB-SubCell"/>
</dbReference>
<comment type="subcellular location">
    <subcellularLocation>
        <location evidence="1">Mitochondrion inner membrane</location>
        <topology evidence="1">Multi-pass membrane protein</topology>
    </subcellularLocation>
</comment>
<evidence type="ECO:0000256" key="2">
    <source>
        <dbReference type="ARBA" id="ARBA00006375"/>
    </source>
</evidence>
<evidence type="ECO:0000313" key="13">
    <source>
        <dbReference type="Proteomes" id="UP001219567"/>
    </source>
</evidence>
<feature type="repeat" description="Solcar" evidence="10">
    <location>
        <begin position="178"/>
        <end position="258"/>
    </location>
</feature>
<dbReference type="Gene3D" id="1.50.40.10">
    <property type="entry name" value="Mitochondrial carrier domain"/>
    <property type="match status" value="2"/>
</dbReference>
<keyword evidence="6" id="KW-0999">Mitochondrion inner membrane</keyword>
<dbReference type="SUPFAM" id="SSF103506">
    <property type="entry name" value="Mitochondrial carrier"/>
    <property type="match status" value="1"/>
</dbReference>
<keyword evidence="3 11" id="KW-0813">Transport</keyword>
<keyword evidence="5" id="KW-0677">Repeat</keyword>
<dbReference type="AlphaFoldDB" id="A0AAJ5YUK2"/>
<evidence type="ECO:0000313" key="12">
    <source>
        <dbReference type="EMBL" id="WFC97882.1"/>
    </source>
</evidence>
<dbReference type="PANTHER" id="PTHR46356:SF1">
    <property type="entry name" value="MITOCHONDRIAL 2-OXODICARBOXYLATE CARRIER"/>
    <property type="match status" value="1"/>
</dbReference>
<keyword evidence="7" id="KW-1133">Transmembrane helix</keyword>
<evidence type="ECO:0000256" key="6">
    <source>
        <dbReference type="ARBA" id="ARBA00022792"/>
    </source>
</evidence>
<organism evidence="12 13">
    <name type="scientific">Malassezia yamatoensis</name>
    <dbReference type="NCBI Taxonomy" id="253288"/>
    <lineage>
        <taxon>Eukaryota</taxon>
        <taxon>Fungi</taxon>
        <taxon>Dikarya</taxon>
        <taxon>Basidiomycota</taxon>
        <taxon>Ustilaginomycotina</taxon>
        <taxon>Malasseziomycetes</taxon>
        <taxon>Malasseziales</taxon>
        <taxon>Malasseziaceae</taxon>
        <taxon>Malassezia</taxon>
    </lineage>
</organism>
<evidence type="ECO:0000256" key="4">
    <source>
        <dbReference type="ARBA" id="ARBA00022692"/>
    </source>
</evidence>
<dbReference type="EMBL" id="CP119943">
    <property type="protein sequence ID" value="WFC97882.1"/>
    <property type="molecule type" value="Genomic_DNA"/>
</dbReference>
<evidence type="ECO:0000256" key="5">
    <source>
        <dbReference type="ARBA" id="ARBA00022737"/>
    </source>
</evidence>
<evidence type="ECO:0000256" key="9">
    <source>
        <dbReference type="ARBA" id="ARBA00023136"/>
    </source>
</evidence>
<dbReference type="PROSITE" id="PS50920">
    <property type="entry name" value="SOLCAR"/>
    <property type="match status" value="3"/>
</dbReference>
<keyword evidence="8" id="KW-0496">Mitochondrion</keyword>
<reference evidence="12 13" key="1">
    <citation type="submission" date="2023-03" db="EMBL/GenBank/DDBJ databases">
        <title>Mating type loci evolution in Malassezia.</title>
        <authorList>
            <person name="Coelho M.A."/>
        </authorList>
    </citation>
    <scope>NUCLEOTIDE SEQUENCE [LARGE SCALE GENOMIC DNA]</scope>
    <source>
        <strain evidence="12 13">CBS 9725</strain>
    </source>
</reference>
<sequence>MTTPVKPLPTYIQLGAGAFAGVVEIACLYPLDVVKTRLQIQRISEGKAQYSGTVDTLTQIVRQEGANDFWGKTYCKIFNVKEKTQGITMLTGCSAGATESLLVVPFELVKIRLQDRSQAHMYNGPIDVVRSIVKQHGYTGLYNGLWSTMVRHMLWNGGYFSTIFKMQSMLPKANTSGERLRNNLISGTLGGFIGTTLNTPADVVKTRIQNTDYVKGTPAKYRGAFTGMLLIYKEEGFRALYKGFTPKVRTCDNALESI</sequence>
<gene>
    <name evidence="12" type="ORF">MYAM1_000603</name>
</gene>
<evidence type="ECO:0000256" key="1">
    <source>
        <dbReference type="ARBA" id="ARBA00004448"/>
    </source>
</evidence>
<evidence type="ECO:0000256" key="3">
    <source>
        <dbReference type="ARBA" id="ARBA00022448"/>
    </source>
</evidence>
<dbReference type="InterPro" id="IPR018108">
    <property type="entry name" value="MCP_transmembrane"/>
</dbReference>
<proteinExistence type="inferred from homology"/>
<keyword evidence="4 10" id="KW-0812">Transmembrane</keyword>
<dbReference type="Proteomes" id="UP001219567">
    <property type="component" value="Chromosome 1"/>
</dbReference>
<evidence type="ECO:0000256" key="7">
    <source>
        <dbReference type="ARBA" id="ARBA00022989"/>
    </source>
</evidence>
<dbReference type="PANTHER" id="PTHR46356">
    <property type="entry name" value="MITOCHONDRIAL 2-OXODICARBOXYLATE CARRIER"/>
    <property type="match status" value="1"/>
</dbReference>
<comment type="similarity">
    <text evidence="2 11">Belongs to the mitochondrial carrier (TC 2.A.29) family.</text>
</comment>
<name>A0AAJ5YUK2_9BASI</name>
<accession>A0AAJ5YUK2</accession>
<dbReference type="InterPro" id="IPR051752">
    <property type="entry name" value="Mito_2-oxodicarb_carrier"/>
</dbReference>
<dbReference type="InterPro" id="IPR023395">
    <property type="entry name" value="MCP_dom_sf"/>
</dbReference>
<protein>
    <submittedName>
        <fullName evidence="12">Uncharacterized protein</fullName>
    </submittedName>
</protein>
<keyword evidence="9 10" id="KW-0472">Membrane</keyword>
<evidence type="ECO:0000256" key="11">
    <source>
        <dbReference type="RuleBase" id="RU000488"/>
    </source>
</evidence>
<feature type="repeat" description="Solcar" evidence="10">
    <location>
        <begin position="8"/>
        <end position="70"/>
    </location>
</feature>
<evidence type="ECO:0000256" key="8">
    <source>
        <dbReference type="ARBA" id="ARBA00023128"/>
    </source>
</evidence>
<dbReference type="Pfam" id="PF00153">
    <property type="entry name" value="Mito_carr"/>
    <property type="match status" value="3"/>
</dbReference>
<feature type="repeat" description="Solcar" evidence="10">
    <location>
        <begin position="83"/>
        <end position="169"/>
    </location>
</feature>
<evidence type="ECO:0000256" key="10">
    <source>
        <dbReference type="PROSITE-ProRule" id="PRU00282"/>
    </source>
</evidence>